<name>A0ABT2HI61_9MICO</name>
<evidence type="ECO:0000256" key="2">
    <source>
        <dbReference type="ARBA" id="ARBA00007362"/>
    </source>
</evidence>
<feature type="transmembrane region" description="Helical" evidence="6">
    <location>
        <begin position="169"/>
        <end position="191"/>
    </location>
</feature>
<dbReference type="EMBL" id="JANVAD010000004">
    <property type="protein sequence ID" value="MCS6522971.1"/>
    <property type="molecule type" value="Genomic_DNA"/>
</dbReference>
<reference evidence="8 9" key="1">
    <citation type="submission" date="2022-08" db="EMBL/GenBank/DDBJ databases">
        <title>Taxonomy of Curtobacterium flaccumfaciens.</title>
        <authorList>
            <person name="Osdaghi E."/>
            <person name="Taghavi S.M."/>
            <person name="Hamidizade M."/>
            <person name="Abachi H."/>
            <person name="Fazliarab A."/>
            <person name="Baeyen S."/>
            <person name="Portier P."/>
            <person name="Van Vaerenbergh J."/>
            <person name="Jacques M.-A."/>
        </authorList>
    </citation>
    <scope>NUCLEOTIDE SEQUENCE [LARGE SCALE GENOMIC DNA]</scope>
    <source>
        <strain evidence="8 9">LMG8786T</strain>
    </source>
</reference>
<keyword evidence="5 6" id="KW-0472">Membrane</keyword>
<evidence type="ECO:0000256" key="4">
    <source>
        <dbReference type="ARBA" id="ARBA00022989"/>
    </source>
</evidence>
<dbReference type="InterPro" id="IPR000620">
    <property type="entry name" value="EamA_dom"/>
</dbReference>
<evidence type="ECO:0000259" key="7">
    <source>
        <dbReference type="Pfam" id="PF00892"/>
    </source>
</evidence>
<evidence type="ECO:0000256" key="3">
    <source>
        <dbReference type="ARBA" id="ARBA00022692"/>
    </source>
</evidence>
<dbReference type="RefSeq" id="WP_141862448.1">
    <property type="nucleotide sequence ID" value="NZ_BMNV01000001.1"/>
</dbReference>
<dbReference type="InterPro" id="IPR037185">
    <property type="entry name" value="EmrE-like"/>
</dbReference>
<comment type="similarity">
    <text evidence="2">Belongs to the EamA transporter family.</text>
</comment>
<accession>A0ABT2HI61</accession>
<dbReference type="PANTHER" id="PTHR32322:SF2">
    <property type="entry name" value="EAMA DOMAIN-CONTAINING PROTEIN"/>
    <property type="match status" value="1"/>
</dbReference>
<feature type="transmembrane region" description="Helical" evidence="6">
    <location>
        <begin position="234"/>
        <end position="255"/>
    </location>
</feature>
<feature type="transmembrane region" description="Helical" evidence="6">
    <location>
        <begin position="33"/>
        <end position="52"/>
    </location>
</feature>
<feature type="transmembrane region" description="Helical" evidence="6">
    <location>
        <begin position="64"/>
        <end position="83"/>
    </location>
</feature>
<protein>
    <submittedName>
        <fullName evidence="8">DMT family transporter</fullName>
    </submittedName>
</protein>
<keyword evidence="3 6" id="KW-0812">Transmembrane</keyword>
<feature type="transmembrane region" description="Helical" evidence="6">
    <location>
        <begin position="261"/>
        <end position="279"/>
    </location>
</feature>
<keyword evidence="4 6" id="KW-1133">Transmembrane helix</keyword>
<gene>
    <name evidence="8" type="ORF">NYQ28_10390</name>
</gene>
<feature type="transmembrane region" description="Helical" evidence="6">
    <location>
        <begin position="142"/>
        <end position="162"/>
    </location>
</feature>
<evidence type="ECO:0000313" key="9">
    <source>
        <dbReference type="Proteomes" id="UP001652264"/>
    </source>
</evidence>
<organism evidence="8 9">
    <name type="scientific">Curtobacterium citreum</name>
    <dbReference type="NCBI Taxonomy" id="2036"/>
    <lineage>
        <taxon>Bacteria</taxon>
        <taxon>Bacillati</taxon>
        <taxon>Actinomycetota</taxon>
        <taxon>Actinomycetes</taxon>
        <taxon>Micrococcales</taxon>
        <taxon>Microbacteriaceae</taxon>
        <taxon>Curtobacterium</taxon>
    </lineage>
</organism>
<feature type="transmembrane region" description="Helical" evidence="6">
    <location>
        <begin position="117"/>
        <end position="136"/>
    </location>
</feature>
<evidence type="ECO:0000256" key="5">
    <source>
        <dbReference type="ARBA" id="ARBA00023136"/>
    </source>
</evidence>
<evidence type="ECO:0000313" key="8">
    <source>
        <dbReference type="EMBL" id="MCS6522971.1"/>
    </source>
</evidence>
<dbReference type="GeneID" id="95324940"/>
<evidence type="ECO:0000256" key="6">
    <source>
        <dbReference type="SAM" id="Phobius"/>
    </source>
</evidence>
<dbReference type="Gene3D" id="1.10.3730.20">
    <property type="match status" value="1"/>
</dbReference>
<feature type="domain" description="EamA" evidence="7">
    <location>
        <begin position="6"/>
        <end position="133"/>
    </location>
</feature>
<dbReference type="PANTHER" id="PTHR32322">
    <property type="entry name" value="INNER MEMBRANE TRANSPORTER"/>
    <property type="match status" value="1"/>
</dbReference>
<dbReference type="Pfam" id="PF00892">
    <property type="entry name" value="EamA"/>
    <property type="match status" value="2"/>
</dbReference>
<sequence length="295" mass="30558">MEDNRRWLLVAAVAPILWGSTYFVTRTFLPPGALWGGTLRALPAGLLLLVLVRRVPRGSWWWKAVVLGVLNVGGFFALVYQAAQLLPSSIASTVMATAPIALALLAWVLLGERPSGWRLAGASVGVGGVALLLLGGPGRVDGTGVVVSVAAMASSSLGFVLGKKWNTEVGVLPSTAWQLLVGGVLLLPVAFLVEGPPPRLDPVALTATVWLTVVATALAYVAWFAALDHLRGDVIGLVGLLNPVAGVLLGVLVGAEAIGSRQVIGLTLVLIGIAGPLLIGRRRTTATGRSARPHP</sequence>
<feature type="domain" description="EamA" evidence="7">
    <location>
        <begin position="143"/>
        <end position="274"/>
    </location>
</feature>
<proteinExistence type="inferred from homology"/>
<dbReference type="Proteomes" id="UP001652264">
    <property type="component" value="Unassembled WGS sequence"/>
</dbReference>
<dbReference type="InterPro" id="IPR050638">
    <property type="entry name" value="AA-Vitamin_Transporters"/>
</dbReference>
<keyword evidence="9" id="KW-1185">Reference proteome</keyword>
<comment type="caution">
    <text evidence="8">The sequence shown here is derived from an EMBL/GenBank/DDBJ whole genome shotgun (WGS) entry which is preliminary data.</text>
</comment>
<feature type="transmembrane region" description="Helical" evidence="6">
    <location>
        <begin position="89"/>
        <end position="110"/>
    </location>
</feature>
<comment type="subcellular location">
    <subcellularLocation>
        <location evidence="1">Membrane</location>
        <topology evidence="1">Multi-pass membrane protein</topology>
    </subcellularLocation>
</comment>
<dbReference type="SUPFAM" id="SSF103481">
    <property type="entry name" value="Multidrug resistance efflux transporter EmrE"/>
    <property type="match status" value="2"/>
</dbReference>
<feature type="transmembrane region" description="Helical" evidence="6">
    <location>
        <begin position="203"/>
        <end position="227"/>
    </location>
</feature>
<evidence type="ECO:0000256" key="1">
    <source>
        <dbReference type="ARBA" id="ARBA00004141"/>
    </source>
</evidence>